<comment type="caution">
    <text evidence="2">The sequence shown here is derived from an EMBL/GenBank/DDBJ whole genome shotgun (WGS) entry which is preliminary data.</text>
</comment>
<keyword evidence="3" id="KW-1185">Reference proteome</keyword>
<protein>
    <submittedName>
        <fullName evidence="2">Nitroimidazol reductase NimA-like FMN-containing flavoprotein (Pyridoxamine 5'-phosphate oxidase superfamily)</fullName>
    </submittedName>
</protein>
<dbReference type="InterPro" id="IPR024747">
    <property type="entry name" value="Pyridox_Oxase-rel"/>
</dbReference>
<feature type="compositionally biased region" description="Pro residues" evidence="1">
    <location>
        <begin position="199"/>
        <end position="210"/>
    </location>
</feature>
<organism evidence="2 3">
    <name type="scientific">Actinophytocola algeriensis</name>
    <dbReference type="NCBI Taxonomy" id="1768010"/>
    <lineage>
        <taxon>Bacteria</taxon>
        <taxon>Bacillati</taxon>
        <taxon>Actinomycetota</taxon>
        <taxon>Actinomycetes</taxon>
        <taxon>Pseudonocardiales</taxon>
        <taxon>Pseudonocardiaceae</taxon>
    </lineage>
</organism>
<evidence type="ECO:0000313" key="3">
    <source>
        <dbReference type="Proteomes" id="UP000520767"/>
    </source>
</evidence>
<dbReference type="PANTHER" id="PTHR34071:SF2">
    <property type="entry name" value="FLAVIN-NUCLEOTIDE-BINDING PROTEIN"/>
    <property type="match status" value="1"/>
</dbReference>
<evidence type="ECO:0000313" key="2">
    <source>
        <dbReference type="EMBL" id="MBB4905113.1"/>
    </source>
</evidence>
<dbReference type="Proteomes" id="UP000520767">
    <property type="component" value="Unassembled WGS sequence"/>
</dbReference>
<gene>
    <name evidence="2" type="ORF">FHR82_001330</name>
</gene>
<dbReference type="PANTHER" id="PTHR34071">
    <property type="entry name" value="5-NITROIMIDAZOLE ANTIBIOTICS RESISTANCE PROTEIN, NIMA-FAMILY-RELATED PROTEIN-RELATED"/>
    <property type="match status" value="1"/>
</dbReference>
<dbReference type="EMBL" id="JACHJQ010000002">
    <property type="protein sequence ID" value="MBB4905113.1"/>
    <property type="molecule type" value="Genomic_DNA"/>
</dbReference>
<sequence length="222" mass="23698">MTALPDLASTGRTRLGRMRKRGTPDRAVLDEILAAGFLCHLGVVLDGHPMVVPTIYGATGDTIYFHGSVASPSLRDSPGTEVCVTVSHLDGIVLARSVFEHGINYRSAMVFGVPRVVTDPDEKLDGLRCLSEQVAKGQWGYARLPSRKELAATTLLAMSLAEASVKVRVGPPDDGDSPDAEEGRWAGVVPVRSVRGEPVPDPALPDPGMPVPEHIRSMVTKD</sequence>
<reference evidence="2 3" key="1">
    <citation type="submission" date="2020-08" db="EMBL/GenBank/DDBJ databases">
        <title>Genomic Encyclopedia of Type Strains, Phase III (KMG-III): the genomes of soil and plant-associated and newly described type strains.</title>
        <authorList>
            <person name="Whitman W."/>
        </authorList>
    </citation>
    <scope>NUCLEOTIDE SEQUENCE [LARGE SCALE GENOMIC DNA]</scope>
    <source>
        <strain evidence="2 3">CECT 8960</strain>
    </source>
</reference>
<dbReference type="Gene3D" id="2.30.110.10">
    <property type="entry name" value="Electron Transport, Fmn-binding Protein, Chain A"/>
    <property type="match status" value="1"/>
</dbReference>
<dbReference type="AlphaFoldDB" id="A0A7W7VCF2"/>
<feature type="compositionally biased region" description="Basic and acidic residues" evidence="1">
    <location>
        <begin position="213"/>
        <end position="222"/>
    </location>
</feature>
<dbReference type="SUPFAM" id="SSF50475">
    <property type="entry name" value="FMN-binding split barrel"/>
    <property type="match status" value="1"/>
</dbReference>
<dbReference type="RefSeq" id="WP_311770921.1">
    <property type="nucleotide sequence ID" value="NZ_JACHJQ010000002.1"/>
</dbReference>
<evidence type="ECO:0000256" key="1">
    <source>
        <dbReference type="SAM" id="MobiDB-lite"/>
    </source>
</evidence>
<feature type="region of interest" description="Disordered" evidence="1">
    <location>
        <begin position="167"/>
        <end position="222"/>
    </location>
</feature>
<dbReference type="InterPro" id="IPR012349">
    <property type="entry name" value="Split_barrel_FMN-bd"/>
</dbReference>
<name>A0A7W7VCF2_9PSEU</name>
<dbReference type="Pfam" id="PF12900">
    <property type="entry name" value="Pyridox_ox_2"/>
    <property type="match status" value="1"/>
</dbReference>
<accession>A0A7W7VCF2</accession>
<proteinExistence type="predicted"/>